<dbReference type="Gene3D" id="1.10.10.60">
    <property type="entry name" value="Homeodomain-like"/>
    <property type="match status" value="1"/>
</dbReference>
<dbReference type="InterPro" id="IPR009057">
    <property type="entry name" value="Homeodomain-like_sf"/>
</dbReference>
<gene>
    <name evidence="5" type="ORF">CXZ10_12145</name>
</gene>
<evidence type="ECO:0000313" key="6">
    <source>
        <dbReference type="Proteomes" id="UP000233491"/>
    </source>
</evidence>
<dbReference type="PROSITE" id="PS01124">
    <property type="entry name" value="HTH_ARAC_FAMILY_2"/>
    <property type="match status" value="1"/>
</dbReference>
<dbReference type="Pfam" id="PF14525">
    <property type="entry name" value="AraC_binding_2"/>
    <property type="match status" value="1"/>
</dbReference>
<dbReference type="PANTHER" id="PTHR46796:SF6">
    <property type="entry name" value="ARAC SUBFAMILY"/>
    <property type="match status" value="1"/>
</dbReference>
<evidence type="ECO:0000256" key="3">
    <source>
        <dbReference type="ARBA" id="ARBA00023163"/>
    </source>
</evidence>
<keyword evidence="2" id="KW-0238">DNA-binding</keyword>
<dbReference type="GO" id="GO:0003700">
    <property type="term" value="F:DNA-binding transcription factor activity"/>
    <property type="evidence" value="ECO:0007669"/>
    <property type="project" value="InterPro"/>
</dbReference>
<keyword evidence="3" id="KW-0804">Transcription</keyword>
<dbReference type="GO" id="GO:0043565">
    <property type="term" value="F:sequence-specific DNA binding"/>
    <property type="evidence" value="ECO:0007669"/>
    <property type="project" value="InterPro"/>
</dbReference>
<feature type="domain" description="HTH araC/xylS-type" evidence="4">
    <location>
        <begin position="219"/>
        <end position="319"/>
    </location>
</feature>
<keyword evidence="1" id="KW-0805">Transcription regulation</keyword>
<protein>
    <submittedName>
        <fullName evidence="5">AraC family transcriptional regulator</fullName>
    </submittedName>
</protein>
<evidence type="ECO:0000259" key="4">
    <source>
        <dbReference type="PROSITE" id="PS01124"/>
    </source>
</evidence>
<dbReference type="AlphaFoldDB" id="A0A1I4SD01"/>
<accession>A0A1I4SD01</accession>
<comment type="caution">
    <text evidence="5">The sequence shown here is derived from an EMBL/GenBank/DDBJ whole genome shotgun (WGS) entry which is preliminary data.</text>
</comment>
<dbReference type="EMBL" id="PJNW01000009">
    <property type="protein sequence ID" value="PKR88866.1"/>
    <property type="molecule type" value="Genomic_DNA"/>
</dbReference>
<evidence type="ECO:0000256" key="1">
    <source>
        <dbReference type="ARBA" id="ARBA00023015"/>
    </source>
</evidence>
<proteinExistence type="predicted"/>
<name>A0A1I4SD01_9HYPH</name>
<reference evidence="5 6" key="1">
    <citation type="submission" date="2017-12" db="EMBL/GenBank/DDBJ databases">
        <title>Anaerobic carbon monoxide metabolism by Pleomorphomonas carboxyditropha sp. nov., a new mesophilic hydrogenogenic carboxidotroph.</title>
        <authorList>
            <person name="Esquivel-Elizondo S."/>
            <person name="Krajmalnik-Brown R."/>
        </authorList>
    </citation>
    <scope>NUCLEOTIDE SEQUENCE [LARGE SCALE GENOMIC DNA]</scope>
    <source>
        <strain evidence="5 6">R5-392</strain>
    </source>
</reference>
<keyword evidence="6" id="KW-1185">Reference proteome</keyword>
<evidence type="ECO:0000313" key="5">
    <source>
        <dbReference type="EMBL" id="PKR88866.1"/>
    </source>
</evidence>
<dbReference type="Pfam" id="PF12833">
    <property type="entry name" value="HTH_18"/>
    <property type="match status" value="1"/>
</dbReference>
<dbReference type="PANTHER" id="PTHR46796">
    <property type="entry name" value="HTH-TYPE TRANSCRIPTIONAL ACTIVATOR RHAS-RELATED"/>
    <property type="match status" value="1"/>
</dbReference>
<evidence type="ECO:0000256" key="2">
    <source>
        <dbReference type="ARBA" id="ARBA00023125"/>
    </source>
</evidence>
<dbReference type="InterPro" id="IPR018060">
    <property type="entry name" value="HTH_AraC"/>
</dbReference>
<organism evidence="5 6">
    <name type="scientific">Pleomorphomonas diazotrophica</name>
    <dbReference type="NCBI Taxonomy" id="1166257"/>
    <lineage>
        <taxon>Bacteria</taxon>
        <taxon>Pseudomonadati</taxon>
        <taxon>Pseudomonadota</taxon>
        <taxon>Alphaproteobacteria</taxon>
        <taxon>Hyphomicrobiales</taxon>
        <taxon>Pleomorphomonadaceae</taxon>
        <taxon>Pleomorphomonas</taxon>
    </lineage>
</organism>
<dbReference type="OrthoDB" id="8004517at2"/>
<dbReference type="InterPro" id="IPR050204">
    <property type="entry name" value="AraC_XylS_family_regulators"/>
</dbReference>
<dbReference type="RefSeq" id="WP_101289613.1">
    <property type="nucleotide sequence ID" value="NZ_FOUQ01000003.1"/>
</dbReference>
<dbReference type="InterPro" id="IPR018062">
    <property type="entry name" value="HTH_AraC-typ_CS"/>
</dbReference>
<dbReference type="Proteomes" id="UP000233491">
    <property type="component" value="Unassembled WGS sequence"/>
</dbReference>
<dbReference type="SMART" id="SM00342">
    <property type="entry name" value="HTH_ARAC"/>
    <property type="match status" value="1"/>
</dbReference>
<sequence length="347" mass="38550">MSADSPDPKLLRSHFDTRALPAHLAQQAWTEAIGVLFDSRPRKTVEEGFFAEVDAAFMGDVALGRLRSTAQDFDRSRYKIARDGMDGYLLQFYLSGRSATRGGSNAEVAGEGDLYVIDMAQPLATTTTDLDQISLVVPRRLLSARLESPDASHMRIIPAGLPLVTLFRESLRSFHGQIDNMSRREAEAVIHPLLDLAAAAVNGHVDERNMTGVNLAHFVGLRRHVEANLLDPDLTLDSLLATFGLSRRKAYRLFEPVGGFSTYVNRRRLQRALQALRSVDSRHLSISEIGLAHGFPNPENFSRAFRREHGLSPREARQLAGSGRSLPELAEKLSEKGWAKWIEDIGR</sequence>
<dbReference type="InterPro" id="IPR035418">
    <property type="entry name" value="AraC-bd_2"/>
</dbReference>
<dbReference type="SUPFAM" id="SSF46689">
    <property type="entry name" value="Homeodomain-like"/>
    <property type="match status" value="1"/>
</dbReference>
<dbReference type="PROSITE" id="PS00041">
    <property type="entry name" value="HTH_ARAC_FAMILY_1"/>
    <property type="match status" value="1"/>
</dbReference>